<dbReference type="Pfam" id="PF01042">
    <property type="entry name" value="Ribonuc_L-PSP"/>
    <property type="match status" value="1"/>
</dbReference>
<sequence>MKDIVETGDAPAAIGPYSQATLLGRLVVTSGQIPLRPDGTPVEGGIEAQTRQVLDNLRAVLAAAGTDLGHVVKTTVFLADMNEFSAMNAVYAEYFEAPYPARSTVQVARLPRDVRVEIEAIAERP</sequence>
<organism evidence="2 3">
    <name type="scientific">Deinococcus aetherius</name>
    <dbReference type="NCBI Taxonomy" id="200252"/>
    <lineage>
        <taxon>Bacteria</taxon>
        <taxon>Thermotogati</taxon>
        <taxon>Deinococcota</taxon>
        <taxon>Deinococci</taxon>
        <taxon>Deinococcales</taxon>
        <taxon>Deinococcaceae</taxon>
        <taxon>Deinococcus</taxon>
    </lineage>
</organism>
<dbReference type="SUPFAM" id="SSF55298">
    <property type="entry name" value="YjgF-like"/>
    <property type="match status" value="1"/>
</dbReference>
<dbReference type="InterPro" id="IPR035959">
    <property type="entry name" value="RutC-like_sf"/>
</dbReference>
<keyword evidence="3" id="KW-1185">Reference proteome</keyword>
<dbReference type="Proteomes" id="UP001064971">
    <property type="component" value="Chromosome"/>
</dbReference>
<dbReference type="PROSITE" id="PS01094">
    <property type="entry name" value="UPF0076"/>
    <property type="match status" value="1"/>
</dbReference>
<evidence type="ECO:0000256" key="1">
    <source>
        <dbReference type="ARBA" id="ARBA00010552"/>
    </source>
</evidence>
<reference evidence="2" key="1">
    <citation type="submission" date="2022-07" db="EMBL/GenBank/DDBJ databases">
        <title>Complete Genome Sequence of the Radioresistant Bacterium Deinococcus aetherius ST0316, Isolated from the Air Dust collected in Lower Stratosphere above Japan.</title>
        <authorList>
            <person name="Satoh K."/>
            <person name="Hagiwara K."/>
            <person name="Katsumata K."/>
            <person name="Kubo A."/>
            <person name="Yokobori S."/>
            <person name="Yamagishi A."/>
            <person name="Oono Y."/>
            <person name="Narumi I."/>
        </authorList>
    </citation>
    <scope>NUCLEOTIDE SEQUENCE</scope>
    <source>
        <strain evidence="2">ST0316</strain>
    </source>
</reference>
<proteinExistence type="inferred from homology"/>
<dbReference type="InterPro" id="IPR019897">
    <property type="entry name" value="RidA_CS"/>
</dbReference>
<accession>A0ABM8AAM5</accession>
<dbReference type="InterPro" id="IPR006056">
    <property type="entry name" value="RidA"/>
</dbReference>
<dbReference type="RefSeq" id="WP_264776501.1">
    <property type="nucleotide sequence ID" value="NZ_AP026560.1"/>
</dbReference>
<evidence type="ECO:0000313" key="3">
    <source>
        <dbReference type="Proteomes" id="UP001064971"/>
    </source>
</evidence>
<evidence type="ECO:0000313" key="2">
    <source>
        <dbReference type="EMBL" id="BDP40675.1"/>
    </source>
</evidence>
<protein>
    <submittedName>
        <fullName evidence="2">Endoribonuclease L-PSP</fullName>
    </submittedName>
</protein>
<gene>
    <name evidence="2" type="ORF">DAETH_06440</name>
</gene>
<name>A0ABM8AAM5_9DEIO</name>
<dbReference type="CDD" id="cd00448">
    <property type="entry name" value="YjgF_YER057c_UK114_family"/>
    <property type="match status" value="1"/>
</dbReference>
<dbReference type="PANTHER" id="PTHR11803">
    <property type="entry name" value="2-IMINOBUTANOATE/2-IMINOPROPANOATE DEAMINASE RIDA"/>
    <property type="match status" value="1"/>
</dbReference>
<dbReference type="NCBIfam" id="TIGR00004">
    <property type="entry name" value="Rid family detoxifying hydrolase"/>
    <property type="match status" value="1"/>
</dbReference>
<dbReference type="PANTHER" id="PTHR11803:SF39">
    <property type="entry name" value="2-IMINOBUTANOATE_2-IMINOPROPANOATE DEAMINASE"/>
    <property type="match status" value="1"/>
</dbReference>
<comment type="similarity">
    <text evidence="1">Belongs to the RutC family.</text>
</comment>
<dbReference type="EMBL" id="AP026560">
    <property type="protein sequence ID" value="BDP40675.1"/>
    <property type="molecule type" value="Genomic_DNA"/>
</dbReference>
<dbReference type="Gene3D" id="3.30.1330.40">
    <property type="entry name" value="RutC-like"/>
    <property type="match status" value="1"/>
</dbReference>
<dbReference type="InterPro" id="IPR006175">
    <property type="entry name" value="YjgF/YER057c/UK114"/>
</dbReference>